<keyword evidence="1" id="KW-0812">Transmembrane</keyword>
<reference evidence="4" key="2">
    <citation type="submission" date="2010-08" db="EMBL/GenBank/DDBJ databases">
        <title>Complete sequence of Fibrobacter succinogenes subsp. succinogenes S85.</title>
        <authorList>
            <person name="Durkin A.S."/>
            <person name="Nelson K.E."/>
            <person name="Morrison M."/>
            <person name="Forsberg C.W."/>
            <person name="Wilson D.B."/>
            <person name="Russell J.B."/>
            <person name="Cann I.K.O."/>
            <person name="Mackie R.I."/>
            <person name="White B.A."/>
        </authorList>
    </citation>
    <scope>NUCLEOTIDE SEQUENCE [LARGE SCALE GENOMIC DNA]</scope>
    <source>
        <strain evidence="4">ATCC 19169 / S85</strain>
    </source>
</reference>
<protein>
    <submittedName>
        <fullName evidence="3">Putative lipoprotein</fullName>
    </submittedName>
</protein>
<dbReference type="AlphaFoldDB" id="C9RNM7"/>
<dbReference type="RefSeq" id="WP_014545614.1">
    <property type="nucleotide sequence ID" value="NC_013410.1"/>
</dbReference>
<dbReference type="EMBL" id="CP002158">
    <property type="protein sequence ID" value="ADL25424.1"/>
    <property type="molecule type" value="Genomic_DNA"/>
</dbReference>
<dbReference type="OrthoDB" id="9807631at2"/>
<evidence type="ECO:0000256" key="1">
    <source>
        <dbReference type="SAM" id="Phobius"/>
    </source>
</evidence>
<evidence type="ECO:0000313" key="2">
    <source>
        <dbReference type="EMBL" id="ACX74473.1"/>
    </source>
</evidence>
<keyword evidence="3" id="KW-0449">Lipoprotein</keyword>
<evidence type="ECO:0000313" key="4">
    <source>
        <dbReference type="Proteomes" id="UP000000517"/>
    </source>
</evidence>
<dbReference type="HOGENOM" id="CLU_1675292_0_0_0"/>
<evidence type="ECO:0000313" key="3">
    <source>
        <dbReference type="EMBL" id="ADL25424.1"/>
    </source>
</evidence>
<keyword evidence="1" id="KW-1133">Transmembrane helix</keyword>
<accession>C9RNM7</accession>
<feature type="transmembrane region" description="Helical" evidence="1">
    <location>
        <begin position="107"/>
        <end position="130"/>
    </location>
</feature>
<keyword evidence="5" id="KW-1185">Reference proteome</keyword>
<dbReference type="Proteomes" id="UP000001497">
    <property type="component" value="Chromosome"/>
</dbReference>
<dbReference type="PROSITE" id="PS51257">
    <property type="entry name" value="PROKAR_LIPOPROTEIN"/>
    <property type="match status" value="1"/>
</dbReference>
<dbReference type="KEGG" id="fsu:Fisuc_0864"/>
<evidence type="ECO:0000313" key="5">
    <source>
        <dbReference type="Proteomes" id="UP000001497"/>
    </source>
</evidence>
<reference evidence="2 5" key="1">
    <citation type="submission" date="2009-10" db="EMBL/GenBank/DDBJ databases">
        <title>Complete sequence of Fibrobacter succinogenes subsp. succinogenes S85.</title>
        <authorList>
            <consortium name="US DOE Joint Genome Institute"/>
            <person name="Lucas S."/>
            <person name="Copeland A."/>
            <person name="Lapidus A."/>
            <person name="Glavina del Rio T."/>
            <person name="Tice H."/>
            <person name="Bruce D."/>
            <person name="Goodwin L."/>
            <person name="Pitluck S."/>
            <person name="Chertkov O."/>
            <person name="Detter J.C."/>
            <person name="Han C."/>
            <person name="Tapia R."/>
            <person name="Larimer F."/>
            <person name="Land M."/>
            <person name="Hauser L."/>
            <person name="Kyrpides N."/>
            <person name="Mikhailova N."/>
            <person name="Weimer P.J."/>
            <person name="Stevenson D.M."/>
            <person name="Boyum J."/>
            <person name="Brumm P.I."/>
            <person name="Mead D."/>
        </authorList>
    </citation>
    <scope>NUCLEOTIDE SEQUENCE [LARGE SCALE GENOMIC DNA]</scope>
    <source>
        <strain evidence="5">ATCC 19169 / S85</strain>
        <strain evidence="2">S85</strain>
    </source>
</reference>
<keyword evidence="1" id="KW-0472">Membrane</keyword>
<gene>
    <name evidence="2" type="ordered locus">Fisuc_0864</name>
    <name evidence="3" type="ordered locus">FSU_1308</name>
</gene>
<sequence>MNRYVVIALIFAISLLFVGCASSYEMWVSVSDGKGDYSIYCDGKQVCPTSDYCRFKSSTSEDAIYLEARKNEIVYGNLWVSRGESSYHFNAGLLRYWPFFSDGRGSGGVVTTLFFFDMIMLPVAVVTAVVPTKEYGKFPTEVTIPITRNDSTWVSPWDKPFK</sequence>
<organism evidence="3 4">
    <name type="scientific">Fibrobacter succinogenes (strain ATCC 19169 / S85)</name>
    <dbReference type="NCBI Taxonomy" id="59374"/>
    <lineage>
        <taxon>Bacteria</taxon>
        <taxon>Pseudomonadati</taxon>
        <taxon>Fibrobacterota</taxon>
        <taxon>Fibrobacteria</taxon>
        <taxon>Fibrobacterales</taxon>
        <taxon>Fibrobacteraceae</taxon>
        <taxon>Fibrobacter</taxon>
    </lineage>
</organism>
<reference evidence="3" key="3">
    <citation type="submission" date="2010-08" db="EMBL/GenBank/DDBJ databases">
        <authorList>
            <person name="Durkin A.S."/>
            <person name="Nelson K.E."/>
            <person name="Morrison M."/>
            <person name="Forsberg C.W."/>
            <person name="Wilson D.B."/>
            <person name="Russell J.B."/>
            <person name="Cann I.K.O."/>
            <person name="Mackie R.I."/>
            <person name="White B.A."/>
        </authorList>
    </citation>
    <scope>NUCLEOTIDE SEQUENCE</scope>
    <source>
        <strain evidence="3">S85</strain>
    </source>
</reference>
<proteinExistence type="predicted"/>
<dbReference type="Proteomes" id="UP000000517">
    <property type="component" value="Chromosome"/>
</dbReference>
<dbReference type="EMBL" id="CP001792">
    <property type="protein sequence ID" value="ACX74473.1"/>
    <property type="molecule type" value="Genomic_DNA"/>
</dbReference>
<name>C9RNM7_FIBSS</name>
<dbReference type="STRING" id="59374.FSU_1308"/>
<dbReference type="KEGG" id="fsc:FSU_1308"/>